<feature type="transmembrane region" description="Helical" evidence="2">
    <location>
        <begin position="251"/>
        <end position="275"/>
    </location>
</feature>
<feature type="transmembrane region" description="Helical" evidence="2">
    <location>
        <begin position="153"/>
        <end position="172"/>
    </location>
</feature>
<dbReference type="EMBL" id="MASU01000002">
    <property type="protein sequence ID" value="PXY38046.1"/>
    <property type="molecule type" value="Genomic_DNA"/>
</dbReference>
<gene>
    <name evidence="3" type="ORF">BA062_05465</name>
</gene>
<evidence type="ECO:0000256" key="1">
    <source>
        <dbReference type="SAM" id="MobiDB-lite"/>
    </source>
</evidence>
<dbReference type="InterPro" id="IPR045931">
    <property type="entry name" value="DUF6350"/>
</dbReference>
<organism evidence="3 4">
    <name type="scientific">Prauserella flavalba</name>
    <dbReference type="NCBI Taxonomy" id="1477506"/>
    <lineage>
        <taxon>Bacteria</taxon>
        <taxon>Bacillati</taxon>
        <taxon>Actinomycetota</taxon>
        <taxon>Actinomycetes</taxon>
        <taxon>Pseudonocardiales</taxon>
        <taxon>Pseudonocardiaceae</taxon>
        <taxon>Prauserella</taxon>
    </lineage>
</organism>
<feature type="transmembrane region" description="Helical" evidence="2">
    <location>
        <begin position="359"/>
        <end position="385"/>
    </location>
</feature>
<feature type="transmembrane region" description="Helical" evidence="2">
    <location>
        <begin position="121"/>
        <end position="141"/>
    </location>
</feature>
<feature type="transmembrane region" description="Helical" evidence="2">
    <location>
        <begin position="59"/>
        <end position="78"/>
    </location>
</feature>
<comment type="caution">
    <text evidence="3">The sequence shown here is derived from an EMBL/GenBank/DDBJ whole genome shotgun (WGS) entry which is preliminary data.</text>
</comment>
<evidence type="ECO:0000313" key="3">
    <source>
        <dbReference type="EMBL" id="PXY38046.1"/>
    </source>
</evidence>
<feature type="transmembrane region" description="Helical" evidence="2">
    <location>
        <begin position="193"/>
        <end position="219"/>
    </location>
</feature>
<accession>A0A318M5J9</accession>
<evidence type="ECO:0000313" key="4">
    <source>
        <dbReference type="Proteomes" id="UP000247892"/>
    </source>
</evidence>
<keyword evidence="4" id="KW-1185">Reference proteome</keyword>
<feature type="transmembrane region" description="Helical" evidence="2">
    <location>
        <begin position="327"/>
        <end position="347"/>
    </location>
</feature>
<proteinExistence type="predicted"/>
<feature type="transmembrane region" description="Helical" evidence="2">
    <location>
        <begin position="225"/>
        <end position="244"/>
    </location>
</feature>
<feature type="compositionally biased region" description="Acidic residues" evidence="1">
    <location>
        <begin position="402"/>
        <end position="459"/>
    </location>
</feature>
<feature type="transmembrane region" description="Helical" evidence="2">
    <location>
        <begin position="295"/>
        <end position="315"/>
    </location>
</feature>
<evidence type="ECO:0000256" key="2">
    <source>
        <dbReference type="SAM" id="Phobius"/>
    </source>
</evidence>
<keyword evidence="2" id="KW-1133">Transmembrane helix</keyword>
<dbReference type="Pfam" id="PF19877">
    <property type="entry name" value="DUF6350"/>
    <property type="match status" value="1"/>
</dbReference>
<sequence>MDLLTTRMRSAGRAAGEDVPRGGRVRALLAAAGWPLVTGYAVVAALFALVTAIATRSQFSALGVLLAAGPGWLGAYQVPVQIEGEPLGVLPLLPTIGVCVLVARTAASAAQRLGLTEPSRAVPLISVMAVAHAVLGLTISLLSNGETLSVEPLSAFLVPGLVAGVSAAVGVARHCGFTATVGRHLDPLAVHGLRAGALGLLALLTVGSFALLAGMAFSVQTANSLFANNAPGAGSAAGMLLLSLGYVPNAAVLALGFVTGPGFSIGSVSVGPYAFTGGPVPGVPLLAAMPEAQASWWPVFVLLPIAAGALVGWSLRRCHENPMARLRTVGVAGALVGFGTVVLGTLAGGRLGSGVFDPVAIPLGLVSIAAFLWIAVPGGLVAWFAGPRPQPEPEPEPAAVEEPVEEAGGEDSAETEAEQPDEAAEEEPGEDEGPGDAEEPEDDDFDDTDEATEVTEAEPESERDIEPEPDDETAPEPEKEPEEEPEEEPERGDDEASGKRP</sequence>
<reference evidence="3 4" key="1">
    <citation type="submission" date="2016-07" db="EMBL/GenBank/DDBJ databases">
        <title>Draft genome sequence of Prauserella sp. YIM 121212, isolated from alkaline soil.</title>
        <authorList>
            <person name="Ruckert C."/>
            <person name="Albersmeier A."/>
            <person name="Jiang C.-L."/>
            <person name="Jiang Y."/>
            <person name="Kalinowski J."/>
            <person name="Schneider O."/>
            <person name="Winkler A."/>
            <person name="Zotchev S.B."/>
        </authorList>
    </citation>
    <scope>NUCLEOTIDE SEQUENCE [LARGE SCALE GENOMIC DNA]</scope>
    <source>
        <strain evidence="3 4">YIM 121212</strain>
    </source>
</reference>
<dbReference type="AlphaFoldDB" id="A0A318M5J9"/>
<dbReference type="Proteomes" id="UP000247892">
    <property type="component" value="Unassembled WGS sequence"/>
</dbReference>
<feature type="transmembrane region" description="Helical" evidence="2">
    <location>
        <begin position="90"/>
        <end position="109"/>
    </location>
</feature>
<feature type="compositionally biased region" description="Acidic residues" evidence="1">
    <location>
        <begin position="467"/>
        <end position="493"/>
    </location>
</feature>
<name>A0A318M5J9_9PSEU</name>
<feature type="region of interest" description="Disordered" evidence="1">
    <location>
        <begin position="387"/>
        <end position="501"/>
    </location>
</feature>
<dbReference type="RefSeq" id="WP_210406764.1">
    <property type="nucleotide sequence ID" value="NZ_JBHVKT010000005.1"/>
</dbReference>
<keyword evidence="2" id="KW-0472">Membrane</keyword>
<protein>
    <submittedName>
        <fullName evidence="3">Uncharacterized protein</fullName>
    </submittedName>
</protein>
<feature type="transmembrane region" description="Helical" evidence="2">
    <location>
        <begin position="27"/>
        <end position="52"/>
    </location>
</feature>
<keyword evidence="2" id="KW-0812">Transmembrane</keyword>